<feature type="region of interest" description="Disordered" evidence="1">
    <location>
        <begin position="53"/>
        <end position="101"/>
    </location>
</feature>
<dbReference type="GeneID" id="8439428"/>
<gene>
    <name evidence="2" type="ORF">UREG_03081</name>
</gene>
<evidence type="ECO:0000313" key="2">
    <source>
        <dbReference type="EMBL" id="EEP78236.1"/>
    </source>
</evidence>
<accession>C4JP22</accession>
<dbReference type="AlphaFoldDB" id="C4JP22"/>
<keyword evidence="3" id="KW-1185">Reference proteome</keyword>
<proteinExistence type="predicted"/>
<evidence type="ECO:0000256" key="1">
    <source>
        <dbReference type="SAM" id="MobiDB-lite"/>
    </source>
</evidence>
<organism evidence="2 3">
    <name type="scientific">Uncinocarpus reesii (strain UAMH 1704)</name>
    <dbReference type="NCBI Taxonomy" id="336963"/>
    <lineage>
        <taxon>Eukaryota</taxon>
        <taxon>Fungi</taxon>
        <taxon>Dikarya</taxon>
        <taxon>Ascomycota</taxon>
        <taxon>Pezizomycotina</taxon>
        <taxon>Eurotiomycetes</taxon>
        <taxon>Eurotiomycetidae</taxon>
        <taxon>Onygenales</taxon>
        <taxon>Onygenaceae</taxon>
        <taxon>Uncinocarpus</taxon>
    </lineage>
</organism>
<dbReference type="Proteomes" id="UP000002058">
    <property type="component" value="Unassembled WGS sequence"/>
</dbReference>
<dbReference type="RefSeq" id="XP_002543565.1">
    <property type="nucleotide sequence ID" value="XM_002543519.1"/>
</dbReference>
<name>C4JP22_UNCRE</name>
<dbReference type="EMBL" id="CH476616">
    <property type="protein sequence ID" value="EEP78236.1"/>
    <property type="molecule type" value="Genomic_DNA"/>
</dbReference>
<dbReference type="InParanoid" id="C4JP22"/>
<sequence length="111" mass="12752">MSRHNDFNYRMYSSRTWLEETDKPVAEPALLVAEVYELPGIFRKGKVRESVGHQGSLEYPKTPTMKQTQLENMRLEPDSDLTRPIEKNMSTGPSPHMKGWGGVLTDIFQQL</sequence>
<dbReference type="VEuPathDB" id="FungiDB:UREG_03081"/>
<feature type="compositionally biased region" description="Basic and acidic residues" evidence="1">
    <location>
        <begin position="73"/>
        <end position="86"/>
    </location>
</feature>
<dbReference type="KEGG" id="ure:UREG_03081"/>
<reference evidence="3" key="1">
    <citation type="journal article" date="2009" name="Genome Res.">
        <title>Comparative genomic analyses of the human fungal pathogens Coccidioides and their relatives.</title>
        <authorList>
            <person name="Sharpton T.J."/>
            <person name="Stajich J.E."/>
            <person name="Rounsley S.D."/>
            <person name="Gardner M.J."/>
            <person name="Wortman J.R."/>
            <person name="Jordar V.S."/>
            <person name="Maiti R."/>
            <person name="Kodira C.D."/>
            <person name="Neafsey D.E."/>
            <person name="Zeng Q."/>
            <person name="Hung C.-Y."/>
            <person name="McMahan C."/>
            <person name="Muszewska A."/>
            <person name="Grynberg M."/>
            <person name="Mandel M.A."/>
            <person name="Kellner E.M."/>
            <person name="Barker B.M."/>
            <person name="Galgiani J.N."/>
            <person name="Orbach M.J."/>
            <person name="Kirkland T.N."/>
            <person name="Cole G.T."/>
            <person name="Henn M.R."/>
            <person name="Birren B.W."/>
            <person name="Taylor J.W."/>
        </authorList>
    </citation>
    <scope>NUCLEOTIDE SEQUENCE [LARGE SCALE GENOMIC DNA]</scope>
    <source>
        <strain evidence="3">UAMH 1704</strain>
    </source>
</reference>
<evidence type="ECO:0000313" key="3">
    <source>
        <dbReference type="Proteomes" id="UP000002058"/>
    </source>
</evidence>
<protein>
    <submittedName>
        <fullName evidence="2">Uncharacterized protein</fullName>
    </submittedName>
</protein>
<dbReference type="HOGENOM" id="CLU_2160285_0_0_1"/>